<dbReference type="SUPFAM" id="SSF52833">
    <property type="entry name" value="Thioredoxin-like"/>
    <property type="match status" value="1"/>
</dbReference>
<dbReference type="OrthoDB" id="1570at2157"/>
<organism evidence="1 2">
    <name type="scientific">Nitrosopumilus ureiphilus</name>
    <dbReference type="NCBI Taxonomy" id="1470067"/>
    <lineage>
        <taxon>Archaea</taxon>
        <taxon>Nitrososphaerota</taxon>
        <taxon>Nitrososphaeria</taxon>
        <taxon>Nitrosopumilales</taxon>
        <taxon>Nitrosopumilaceae</taxon>
        <taxon>Nitrosopumilus</taxon>
    </lineage>
</organism>
<dbReference type="PROSITE" id="PS51353">
    <property type="entry name" value="ARSC"/>
    <property type="match status" value="1"/>
</dbReference>
<dbReference type="InterPro" id="IPR006660">
    <property type="entry name" value="Arsenate_reductase-like"/>
</dbReference>
<dbReference type="PANTHER" id="PTHR30041:SF4">
    <property type="entry name" value="ARSENATE REDUCTASE"/>
    <property type="match status" value="1"/>
</dbReference>
<name>A0A7D5M7V3_9ARCH</name>
<dbReference type="Gene3D" id="3.40.30.10">
    <property type="entry name" value="Glutaredoxin"/>
    <property type="match status" value="1"/>
</dbReference>
<dbReference type="GeneID" id="56067495"/>
<gene>
    <name evidence="1" type="ORF">C5F50_05405</name>
</gene>
<proteinExistence type="predicted"/>
<dbReference type="PANTHER" id="PTHR30041">
    <property type="entry name" value="ARSENATE REDUCTASE"/>
    <property type="match status" value="1"/>
</dbReference>
<keyword evidence="2" id="KW-1185">Reference proteome</keyword>
<sequence length="111" mass="12848">MKILHKPTCITCKKAIVEIERMKLDIEKRDFFKEPLSEAELKKIIKMSGKTPSDLLRKRDKMFKELDLGNSKKTDSQIIKLMIKYPGLIMRPIIISGNKVFVGKIDSKNLK</sequence>
<dbReference type="AlphaFoldDB" id="A0A7D5M7V3"/>
<dbReference type="RefSeq" id="WP_179372659.1">
    <property type="nucleotide sequence ID" value="NZ_CP026995.1"/>
</dbReference>
<accession>A0A7D5M7V3</accession>
<dbReference type="CDD" id="cd02977">
    <property type="entry name" value="ArsC_family"/>
    <property type="match status" value="1"/>
</dbReference>
<evidence type="ECO:0000313" key="2">
    <source>
        <dbReference type="Proteomes" id="UP000509478"/>
    </source>
</evidence>
<dbReference type="KEGG" id="nue:C5F50_05405"/>
<dbReference type="Proteomes" id="UP000509478">
    <property type="component" value="Chromosome"/>
</dbReference>
<dbReference type="EMBL" id="CP026995">
    <property type="protein sequence ID" value="QLH06568.1"/>
    <property type="molecule type" value="Genomic_DNA"/>
</dbReference>
<reference evidence="1 2" key="1">
    <citation type="submission" date="2018-02" db="EMBL/GenBank/DDBJ databases">
        <title>Complete genome of Nitrosopumilus ureaphilus PS0.</title>
        <authorList>
            <person name="Qin W."/>
            <person name="Zheng Y."/>
            <person name="Stahl D.A."/>
        </authorList>
    </citation>
    <scope>NUCLEOTIDE SEQUENCE [LARGE SCALE GENOMIC DNA]</scope>
    <source>
        <strain evidence="1 2">PS0</strain>
    </source>
</reference>
<dbReference type="InterPro" id="IPR036249">
    <property type="entry name" value="Thioredoxin-like_sf"/>
</dbReference>
<evidence type="ECO:0000313" key="1">
    <source>
        <dbReference type="EMBL" id="QLH06568.1"/>
    </source>
</evidence>
<dbReference type="Pfam" id="PF03960">
    <property type="entry name" value="ArsC"/>
    <property type="match status" value="1"/>
</dbReference>
<protein>
    <submittedName>
        <fullName evidence="1">Arsenate reductase</fullName>
    </submittedName>
</protein>